<gene>
    <name evidence="12" type="ORF">JX265_002265</name>
</gene>
<comment type="catalytic activity">
    <reaction evidence="8">
        <text>H2O(in) = H2O(out)</text>
        <dbReference type="Rhea" id="RHEA:29667"/>
        <dbReference type="ChEBI" id="CHEBI:15377"/>
    </reaction>
</comment>
<dbReference type="InterPro" id="IPR023271">
    <property type="entry name" value="Aquaporin-like"/>
</dbReference>
<evidence type="ECO:0000256" key="1">
    <source>
        <dbReference type="ARBA" id="ARBA00004141"/>
    </source>
</evidence>
<comment type="subcellular location">
    <subcellularLocation>
        <location evidence="1">Membrane</location>
        <topology evidence="1">Multi-pass membrane protein</topology>
    </subcellularLocation>
</comment>
<evidence type="ECO:0000256" key="7">
    <source>
        <dbReference type="ARBA" id="ARBA00023136"/>
    </source>
</evidence>
<evidence type="ECO:0000256" key="10">
    <source>
        <dbReference type="SAM" id="MobiDB-lite"/>
    </source>
</evidence>
<dbReference type="Pfam" id="PF00230">
    <property type="entry name" value="MIP"/>
    <property type="match status" value="1"/>
</dbReference>
<comment type="similarity">
    <text evidence="2 9">Belongs to the MIP/aquaporin (TC 1.A.8) family.</text>
</comment>
<dbReference type="SUPFAM" id="SSF81338">
    <property type="entry name" value="Aquaporin-like"/>
    <property type="match status" value="1"/>
</dbReference>
<evidence type="ECO:0000256" key="9">
    <source>
        <dbReference type="RuleBase" id="RU000477"/>
    </source>
</evidence>
<dbReference type="GO" id="GO:0005886">
    <property type="term" value="C:plasma membrane"/>
    <property type="evidence" value="ECO:0007669"/>
    <property type="project" value="TreeGrafter"/>
</dbReference>
<keyword evidence="3 9" id="KW-0813">Transport</keyword>
<dbReference type="Gene3D" id="1.20.1080.10">
    <property type="entry name" value="Glycerol uptake facilitator protein"/>
    <property type="match status" value="1"/>
</dbReference>
<keyword evidence="4 9" id="KW-0812">Transmembrane</keyword>
<feature type="region of interest" description="Disordered" evidence="10">
    <location>
        <begin position="269"/>
        <end position="348"/>
    </location>
</feature>
<evidence type="ECO:0000256" key="2">
    <source>
        <dbReference type="ARBA" id="ARBA00006175"/>
    </source>
</evidence>
<comment type="caution">
    <text evidence="12">The sequence shown here is derived from an EMBL/GenBank/DDBJ whole genome shotgun (WGS) entry which is preliminary data.</text>
</comment>
<dbReference type="InterPro" id="IPR034294">
    <property type="entry name" value="Aquaporin_transptr"/>
</dbReference>
<proteinExistence type="inferred from homology"/>
<feature type="compositionally biased region" description="Low complexity" evidence="10">
    <location>
        <begin position="276"/>
        <end position="289"/>
    </location>
</feature>
<evidence type="ECO:0000256" key="6">
    <source>
        <dbReference type="ARBA" id="ARBA00022989"/>
    </source>
</evidence>
<feature type="transmembrane region" description="Helical" evidence="11">
    <location>
        <begin position="98"/>
        <end position="130"/>
    </location>
</feature>
<feature type="transmembrane region" description="Helical" evidence="11">
    <location>
        <begin position="222"/>
        <end position="244"/>
    </location>
</feature>
<dbReference type="PRINTS" id="PR00783">
    <property type="entry name" value="MINTRINSICP"/>
</dbReference>
<sequence>MTRHLFPTRPGEGSHMFPDPTRNMLTVLVGEFCGTFMFLLLSFIGTQTAIVTNNPNDYTAPLAPFSLLYVAFSFGAAVAVNVWIFYRVTGGMFNPAITLGLVLVGAVGPLRGLFVFITQLVAAIAAAAVADGLTPGPALFGDKLGGGANTAQGFFLEFFLTAQLVLTVFFLAVEKHRATYLAPIGIGISVFIAHICATNWTGTSINPARAFGPAVITNFPGYHWIYWIGPLTGSLLAYGCYALLRWMKYNTANPGQDEDDLERFYSHSDRGLNEKNSNTTSNPASNAASQKKGHSRMDSGYSGVTHHDEGSGSPSGGPVAPSTVLPTSEPVSDTHNTHMPHINLPNDR</sequence>
<keyword evidence="7 11" id="KW-0472">Membrane</keyword>
<evidence type="ECO:0000313" key="12">
    <source>
        <dbReference type="EMBL" id="KAI1879311.1"/>
    </source>
</evidence>
<dbReference type="AlphaFoldDB" id="A0A9Q0AUL9"/>
<dbReference type="OrthoDB" id="3222at2759"/>
<feature type="transmembrane region" description="Helical" evidence="11">
    <location>
        <begin position="180"/>
        <end position="202"/>
    </location>
</feature>
<evidence type="ECO:0000256" key="3">
    <source>
        <dbReference type="ARBA" id="ARBA00022448"/>
    </source>
</evidence>
<dbReference type="EMBL" id="JAFIMR010000004">
    <property type="protein sequence ID" value="KAI1879311.1"/>
    <property type="molecule type" value="Genomic_DNA"/>
</dbReference>
<dbReference type="Proteomes" id="UP000829685">
    <property type="component" value="Unassembled WGS sequence"/>
</dbReference>
<accession>A0A9Q0AUL9</accession>
<reference evidence="12" key="1">
    <citation type="submission" date="2021-03" db="EMBL/GenBank/DDBJ databases">
        <title>Revisited historic fungal species revealed as producer of novel bioactive compounds through whole genome sequencing and comparative genomics.</title>
        <authorList>
            <person name="Vignolle G.A."/>
            <person name="Hochenegger N."/>
            <person name="Mach R.L."/>
            <person name="Mach-Aigner A.R."/>
            <person name="Javad Rahimi M."/>
            <person name="Salim K.A."/>
            <person name="Chan C.M."/>
            <person name="Lim L.B.L."/>
            <person name="Cai F."/>
            <person name="Druzhinina I.S."/>
            <person name="U'Ren J.M."/>
            <person name="Derntl C."/>
        </authorList>
    </citation>
    <scope>NUCLEOTIDE SEQUENCE</scope>
    <source>
        <strain evidence="12">TUCIM 5799</strain>
    </source>
</reference>
<protein>
    <recommendedName>
        <fullName evidence="14">Aquaporin</fullName>
    </recommendedName>
</protein>
<feature type="transmembrane region" description="Helical" evidence="11">
    <location>
        <begin position="150"/>
        <end position="173"/>
    </location>
</feature>
<keyword evidence="13" id="KW-1185">Reference proteome</keyword>
<feature type="compositionally biased region" description="Polar residues" evidence="10">
    <location>
        <begin position="324"/>
        <end position="334"/>
    </location>
</feature>
<evidence type="ECO:0000256" key="4">
    <source>
        <dbReference type="ARBA" id="ARBA00022692"/>
    </source>
</evidence>
<evidence type="ECO:0000256" key="5">
    <source>
        <dbReference type="ARBA" id="ARBA00022737"/>
    </source>
</evidence>
<evidence type="ECO:0008006" key="14">
    <source>
        <dbReference type="Google" id="ProtNLM"/>
    </source>
</evidence>
<dbReference type="FunFam" id="1.20.1080.10:FF:000014">
    <property type="entry name" value="Aquaporin 1"/>
    <property type="match status" value="1"/>
</dbReference>
<dbReference type="InterPro" id="IPR000425">
    <property type="entry name" value="MIP"/>
</dbReference>
<evidence type="ECO:0000256" key="8">
    <source>
        <dbReference type="ARBA" id="ARBA00034651"/>
    </source>
</evidence>
<dbReference type="PANTHER" id="PTHR19139:SF199">
    <property type="entry name" value="MIP17260P"/>
    <property type="match status" value="1"/>
</dbReference>
<evidence type="ECO:0000313" key="13">
    <source>
        <dbReference type="Proteomes" id="UP000829685"/>
    </source>
</evidence>
<organism evidence="12 13">
    <name type="scientific">Neoarthrinium moseri</name>
    <dbReference type="NCBI Taxonomy" id="1658444"/>
    <lineage>
        <taxon>Eukaryota</taxon>
        <taxon>Fungi</taxon>
        <taxon>Dikarya</taxon>
        <taxon>Ascomycota</taxon>
        <taxon>Pezizomycotina</taxon>
        <taxon>Sordariomycetes</taxon>
        <taxon>Xylariomycetidae</taxon>
        <taxon>Amphisphaeriales</taxon>
        <taxon>Apiosporaceae</taxon>
        <taxon>Neoarthrinium</taxon>
    </lineage>
</organism>
<evidence type="ECO:0000256" key="11">
    <source>
        <dbReference type="SAM" id="Phobius"/>
    </source>
</evidence>
<feature type="transmembrane region" description="Helical" evidence="11">
    <location>
        <begin position="65"/>
        <end position="86"/>
    </location>
</feature>
<feature type="transmembrane region" description="Helical" evidence="11">
    <location>
        <begin position="24"/>
        <end position="45"/>
    </location>
</feature>
<dbReference type="GO" id="GO:0015250">
    <property type="term" value="F:water channel activity"/>
    <property type="evidence" value="ECO:0007669"/>
    <property type="project" value="TreeGrafter"/>
</dbReference>
<keyword evidence="5" id="KW-0677">Repeat</keyword>
<dbReference type="PANTHER" id="PTHR19139">
    <property type="entry name" value="AQUAPORIN TRANSPORTER"/>
    <property type="match status" value="1"/>
</dbReference>
<name>A0A9Q0AUL9_9PEZI</name>
<keyword evidence="6 11" id="KW-1133">Transmembrane helix</keyword>